<dbReference type="RefSeq" id="WP_214158053.1">
    <property type="nucleotide sequence ID" value="NZ_JAHBAY010000009.1"/>
</dbReference>
<protein>
    <submittedName>
        <fullName evidence="5">GNAT family N-acetyltransferase</fullName>
    </submittedName>
</protein>
<evidence type="ECO:0000313" key="5">
    <source>
        <dbReference type="EMBL" id="MBT0771690.1"/>
    </source>
</evidence>
<name>A0ABS5TKQ9_9ACTN</name>
<sequence length="194" mass="21359">MTIRPPRPDELPALQEIEWAGGEAFREIGMPEIADDEPFPLETLEAYRAAGHAWVHDGTGHPHHADSPGHPDHPDRAEGVPVAYLLMDVVDGLFHVEQVSVHPRAAGRGLGRALIDRVAELAAAQGVPALTLTTFADVPWNAPYYARRGFRVMTGPGPQLRGVRRRERDHGLDRWPRVCMTRPVQSAQVQSAQA</sequence>
<dbReference type="PROSITE" id="PS51186">
    <property type="entry name" value="GNAT"/>
    <property type="match status" value="1"/>
</dbReference>
<keyword evidence="1" id="KW-0808">Transferase</keyword>
<dbReference type="InterPro" id="IPR000182">
    <property type="entry name" value="GNAT_dom"/>
</dbReference>
<dbReference type="PANTHER" id="PTHR43800">
    <property type="entry name" value="PEPTIDYL-LYSINE N-ACETYLTRANSFERASE YJAB"/>
    <property type="match status" value="1"/>
</dbReference>
<evidence type="ECO:0000256" key="2">
    <source>
        <dbReference type="ARBA" id="ARBA00023315"/>
    </source>
</evidence>
<accession>A0ABS5TKQ9</accession>
<comment type="caution">
    <text evidence="5">The sequence shown here is derived from an EMBL/GenBank/DDBJ whole genome shotgun (WGS) entry which is preliminary data.</text>
</comment>
<dbReference type="Proteomes" id="UP001197247">
    <property type="component" value="Unassembled WGS sequence"/>
</dbReference>
<proteinExistence type="predicted"/>
<gene>
    <name evidence="5" type="ORF">KIH74_22310</name>
</gene>
<evidence type="ECO:0000313" key="6">
    <source>
        <dbReference type="Proteomes" id="UP001197247"/>
    </source>
</evidence>
<evidence type="ECO:0000256" key="3">
    <source>
        <dbReference type="SAM" id="MobiDB-lite"/>
    </source>
</evidence>
<dbReference type="CDD" id="cd04301">
    <property type="entry name" value="NAT_SF"/>
    <property type="match status" value="1"/>
</dbReference>
<evidence type="ECO:0000259" key="4">
    <source>
        <dbReference type="PROSITE" id="PS51186"/>
    </source>
</evidence>
<organism evidence="5 6">
    <name type="scientific">Kineosporia corallincola</name>
    <dbReference type="NCBI Taxonomy" id="2835133"/>
    <lineage>
        <taxon>Bacteria</taxon>
        <taxon>Bacillati</taxon>
        <taxon>Actinomycetota</taxon>
        <taxon>Actinomycetes</taxon>
        <taxon>Kineosporiales</taxon>
        <taxon>Kineosporiaceae</taxon>
        <taxon>Kineosporia</taxon>
    </lineage>
</organism>
<feature type="region of interest" description="Disordered" evidence="3">
    <location>
        <begin position="55"/>
        <end position="77"/>
    </location>
</feature>
<dbReference type="SUPFAM" id="SSF55729">
    <property type="entry name" value="Acyl-CoA N-acyltransferases (Nat)"/>
    <property type="match status" value="1"/>
</dbReference>
<keyword evidence="6" id="KW-1185">Reference proteome</keyword>
<dbReference type="Pfam" id="PF00583">
    <property type="entry name" value="Acetyltransf_1"/>
    <property type="match status" value="1"/>
</dbReference>
<dbReference type="EMBL" id="JAHBAY010000009">
    <property type="protein sequence ID" value="MBT0771690.1"/>
    <property type="molecule type" value="Genomic_DNA"/>
</dbReference>
<dbReference type="Gene3D" id="3.40.630.30">
    <property type="match status" value="1"/>
</dbReference>
<dbReference type="InterPro" id="IPR016181">
    <property type="entry name" value="Acyl_CoA_acyltransferase"/>
</dbReference>
<evidence type="ECO:0000256" key="1">
    <source>
        <dbReference type="ARBA" id="ARBA00022679"/>
    </source>
</evidence>
<keyword evidence="2" id="KW-0012">Acyltransferase</keyword>
<feature type="domain" description="N-acetyltransferase" evidence="4">
    <location>
        <begin position="1"/>
        <end position="185"/>
    </location>
</feature>
<dbReference type="PANTHER" id="PTHR43800:SF1">
    <property type="entry name" value="PEPTIDYL-LYSINE N-ACETYLTRANSFERASE YJAB"/>
    <property type="match status" value="1"/>
</dbReference>
<reference evidence="5 6" key="1">
    <citation type="submission" date="2021-05" db="EMBL/GenBank/DDBJ databases">
        <title>Kineosporia and Streptomyces sp. nov. two new marine actinobacteria isolated from Coral.</title>
        <authorList>
            <person name="Buangrab K."/>
            <person name="Sutthacheep M."/>
            <person name="Yeemin T."/>
            <person name="Harunari E."/>
            <person name="Igarashi Y."/>
            <person name="Kanchanasin P."/>
            <person name="Tanasupawat S."/>
            <person name="Phongsopitanun W."/>
        </authorList>
    </citation>
    <scope>NUCLEOTIDE SEQUENCE [LARGE SCALE GENOMIC DNA]</scope>
    <source>
        <strain evidence="5 6">J2-2</strain>
    </source>
</reference>